<dbReference type="AlphaFoldDB" id="A0A2U8FDZ0"/>
<feature type="domain" description="Poly A polymerase head" evidence="12">
    <location>
        <begin position="10"/>
        <end position="125"/>
    </location>
</feature>
<dbReference type="Gene3D" id="3.30.460.10">
    <property type="entry name" value="Beta Polymerase, domain 2"/>
    <property type="match status" value="1"/>
</dbReference>
<dbReference type="GO" id="GO:0046872">
    <property type="term" value="F:metal ion binding"/>
    <property type="evidence" value="ECO:0007669"/>
    <property type="project" value="UniProtKB-KW"/>
</dbReference>
<dbReference type="EMBL" id="CP021886">
    <property type="protein sequence ID" value="AWI34374.1"/>
    <property type="molecule type" value="Genomic_DNA"/>
</dbReference>
<evidence type="ECO:0000256" key="7">
    <source>
        <dbReference type="ARBA" id="ARBA00022800"/>
    </source>
</evidence>
<dbReference type="InterPro" id="IPR032828">
    <property type="entry name" value="PolyA_RNA-bd"/>
</dbReference>
<accession>A0A2U8FDZ0</accession>
<organism evidence="14 15">
    <name type="scientific">Helicobacter apodemus</name>
    <dbReference type="NCBI Taxonomy" id="135569"/>
    <lineage>
        <taxon>Bacteria</taxon>
        <taxon>Pseudomonadati</taxon>
        <taxon>Campylobacterota</taxon>
        <taxon>Epsilonproteobacteria</taxon>
        <taxon>Campylobacterales</taxon>
        <taxon>Helicobacteraceae</taxon>
        <taxon>Helicobacter</taxon>
    </lineage>
</organism>
<name>A0A2U8FDZ0_9HELI</name>
<protein>
    <submittedName>
        <fullName evidence="14">Polynucleotide adenylyltransferase</fullName>
    </submittedName>
</protein>
<dbReference type="GO" id="GO:0042245">
    <property type="term" value="P:RNA repair"/>
    <property type="evidence" value="ECO:0007669"/>
    <property type="project" value="UniProtKB-KW"/>
</dbReference>
<evidence type="ECO:0000313" key="14">
    <source>
        <dbReference type="EMBL" id="AWI34374.1"/>
    </source>
</evidence>
<dbReference type="InterPro" id="IPR050124">
    <property type="entry name" value="tRNA_CCA-adding_enzyme"/>
</dbReference>
<evidence type="ECO:0000256" key="4">
    <source>
        <dbReference type="ARBA" id="ARBA00022695"/>
    </source>
</evidence>
<keyword evidence="7" id="KW-0692">RNA repair</keyword>
<evidence type="ECO:0000256" key="10">
    <source>
        <dbReference type="ARBA" id="ARBA00022884"/>
    </source>
</evidence>
<keyword evidence="4 14" id="KW-0548">Nucleotidyltransferase</keyword>
<dbReference type="GO" id="GO:0016779">
    <property type="term" value="F:nucleotidyltransferase activity"/>
    <property type="evidence" value="ECO:0007669"/>
    <property type="project" value="UniProtKB-KW"/>
</dbReference>
<keyword evidence="3" id="KW-0819">tRNA processing</keyword>
<reference evidence="14 15" key="1">
    <citation type="submission" date="2017-06" db="EMBL/GenBank/DDBJ databases">
        <title>Complete genome of Helicobacter apodemus.</title>
        <authorList>
            <person name="Cho S."/>
        </authorList>
    </citation>
    <scope>NUCLEOTIDE SEQUENCE [LARGE SCALE GENOMIC DNA]</scope>
    <source>
        <strain evidence="15">SNUVETPUB-15-01</strain>
    </source>
</reference>
<dbReference type="CDD" id="cd05398">
    <property type="entry name" value="NT_ClassII-CCAase"/>
    <property type="match status" value="1"/>
</dbReference>
<dbReference type="OrthoDB" id="9805698at2"/>
<dbReference type="Pfam" id="PF01743">
    <property type="entry name" value="PolyA_pol"/>
    <property type="match status" value="1"/>
</dbReference>
<dbReference type="PANTHER" id="PTHR47545:SF1">
    <property type="entry name" value="MULTIFUNCTIONAL CCA PROTEIN"/>
    <property type="match status" value="1"/>
</dbReference>
<proteinExistence type="inferred from homology"/>
<dbReference type="Proteomes" id="UP000244890">
    <property type="component" value="Chromosome"/>
</dbReference>
<evidence type="ECO:0000256" key="3">
    <source>
        <dbReference type="ARBA" id="ARBA00022694"/>
    </source>
</evidence>
<keyword evidence="2 11" id="KW-0808">Transferase</keyword>
<evidence type="ECO:0000313" key="15">
    <source>
        <dbReference type="Proteomes" id="UP000244890"/>
    </source>
</evidence>
<evidence type="ECO:0000259" key="13">
    <source>
        <dbReference type="Pfam" id="PF12627"/>
    </source>
</evidence>
<dbReference type="InterPro" id="IPR002646">
    <property type="entry name" value="PolA_pol_head_dom"/>
</dbReference>
<keyword evidence="5" id="KW-0479">Metal-binding</keyword>
<evidence type="ECO:0000256" key="5">
    <source>
        <dbReference type="ARBA" id="ARBA00022723"/>
    </source>
</evidence>
<dbReference type="GO" id="GO:0003723">
    <property type="term" value="F:RNA binding"/>
    <property type="evidence" value="ECO:0007669"/>
    <property type="project" value="UniProtKB-KW"/>
</dbReference>
<comment type="similarity">
    <text evidence="11">Belongs to the tRNA nucleotidyltransferase/poly(A) polymerase family.</text>
</comment>
<dbReference type="Gene3D" id="1.10.3090.10">
    <property type="entry name" value="cca-adding enzyme, domain 2"/>
    <property type="match status" value="1"/>
</dbReference>
<keyword evidence="9" id="KW-0460">Magnesium</keyword>
<evidence type="ECO:0000256" key="2">
    <source>
        <dbReference type="ARBA" id="ARBA00022679"/>
    </source>
</evidence>
<feature type="domain" description="tRNA nucleotidyltransferase/poly(A) polymerase RNA and SrmB- binding" evidence="13">
    <location>
        <begin position="154"/>
        <end position="211"/>
    </location>
</feature>
<dbReference type="SUPFAM" id="SSF81891">
    <property type="entry name" value="Poly A polymerase C-terminal region-like"/>
    <property type="match status" value="1"/>
</dbReference>
<comment type="cofactor">
    <cofactor evidence="1">
        <name>Mg(2+)</name>
        <dbReference type="ChEBI" id="CHEBI:18420"/>
    </cofactor>
</comment>
<keyword evidence="10 11" id="KW-0694">RNA-binding</keyword>
<sequence length="409" mass="47875">MENTGFTKKIYLVGGAVRDRLLGLPIKDKDYVAVGYTQDDFLHLRKVGKNFPVYLVDEYTQIALARRESKVAKGYNGFCYEIENITLYEDLKRRDLTINAMALDESSGEIIDPFKGRDDLANKVLKHTSLSFCEDPLRVIRIARFRAKFGELWKIHPRTKALIATMKESLAELEPNRLYQEIAILLHYEKSYLFFQTLLDLGVLDRVFPFIYSLNSLKIGFDNIEISVFDYIMKVLEVLKAGGELLKLSTLYYYLFLEFLANPSLSPKQREESFEKHLDIQIPKTLKKSMFLLMNNHQKIKTLWHSDDLEILNVLESFKRNKNLLQCQIRFFYAQESVYCLYSKQSLQLPVKRIWKIFYAIGNYSPVSWIENTIPKPSRKMIQEHILQEKLKIIRAFKAKNAFLCKKAL</sequence>
<keyword evidence="6" id="KW-0547">Nucleotide-binding</keyword>
<dbReference type="KEGG" id="had:CDV25_06090"/>
<dbReference type="RefSeq" id="WP_108911196.1">
    <property type="nucleotide sequence ID" value="NZ_CP021886.1"/>
</dbReference>
<dbReference type="GO" id="GO:0005524">
    <property type="term" value="F:ATP binding"/>
    <property type="evidence" value="ECO:0007669"/>
    <property type="project" value="UniProtKB-KW"/>
</dbReference>
<gene>
    <name evidence="14" type="ORF">CDV25_06090</name>
</gene>
<dbReference type="Pfam" id="PF12627">
    <property type="entry name" value="PolyA_pol_RNAbd"/>
    <property type="match status" value="1"/>
</dbReference>
<evidence type="ECO:0000256" key="9">
    <source>
        <dbReference type="ARBA" id="ARBA00022842"/>
    </source>
</evidence>
<evidence type="ECO:0000256" key="8">
    <source>
        <dbReference type="ARBA" id="ARBA00022840"/>
    </source>
</evidence>
<keyword evidence="8" id="KW-0067">ATP-binding</keyword>
<dbReference type="SUPFAM" id="SSF81301">
    <property type="entry name" value="Nucleotidyltransferase"/>
    <property type="match status" value="1"/>
</dbReference>
<dbReference type="InterPro" id="IPR043519">
    <property type="entry name" value="NT_sf"/>
</dbReference>
<dbReference type="PANTHER" id="PTHR47545">
    <property type="entry name" value="MULTIFUNCTIONAL CCA PROTEIN"/>
    <property type="match status" value="1"/>
</dbReference>
<evidence type="ECO:0000259" key="12">
    <source>
        <dbReference type="Pfam" id="PF01743"/>
    </source>
</evidence>
<evidence type="ECO:0000256" key="11">
    <source>
        <dbReference type="RuleBase" id="RU003953"/>
    </source>
</evidence>
<evidence type="ECO:0000256" key="1">
    <source>
        <dbReference type="ARBA" id="ARBA00001946"/>
    </source>
</evidence>
<evidence type="ECO:0000256" key="6">
    <source>
        <dbReference type="ARBA" id="ARBA00022741"/>
    </source>
</evidence>
<dbReference type="GO" id="GO:0008033">
    <property type="term" value="P:tRNA processing"/>
    <property type="evidence" value="ECO:0007669"/>
    <property type="project" value="UniProtKB-KW"/>
</dbReference>